<feature type="repeat" description="WD" evidence="3">
    <location>
        <begin position="425"/>
        <end position="459"/>
    </location>
</feature>
<dbReference type="PROSITE" id="PS50082">
    <property type="entry name" value="WD_REPEATS_2"/>
    <property type="match status" value="1"/>
</dbReference>
<dbReference type="PROSITE" id="PS50294">
    <property type="entry name" value="WD_REPEATS_REGION"/>
    <property type="match status" value="1"/>
</dbReference>
<organism evidence="5 6">
    <name type="scientific">Cuscuta campestris</name>
    <dbReference type="NCBI Taxonomy" id="132261"/>
    <lineage>
        <taxon>Eukaryota</taxon>
        <taxon>Viridiplantae</taxon>
        <taxon>Streptophyta</taxon>
        <taxon>Embryophyta</taxon>
        <taxon>Tracheophyta</taxon>
        <taxon>Spermatophyta</taxon>
        <taxon>Magnoliopsida</taxon>
        <taxon>eudicotyledons</taxon>
        <taxon>Gunneridae</taxon>
        <taxon>Pentapetalae</taxon>
        <taxon>asterids</taxon>
        <taxon>lamiids</taxon>
        <taxon>Solanales</taxon>
        <taxon>Convolvulaceae</taxon>
        <taxon>Cuscuteae</taxon>
        <taxon>Cuscuta</taxon>
        <taxon>Cuscuta subgen. Grammica</taxon>
        <taxon>Cuscuta sect. Cleistogrammica</taxon>
    </lineage>
</organism>
<feature type="domain" description="CTLH" evidence="4">
    <location>
        <begin position="1"/>
        <end position="55"/>
    </location>
</feature>
<dbReference type="InterPro" id="IPR001680">
    <property type="entry name" value="WD40_rpt"/>
</dbReference>
<evidence type="ECO:0000256" key="3">
    <source>
        <dbReference type="PROSITE-ProRule" id="PRU00221"/>
    </source>
</evidence>
<dbReference type="InterPro" id="IPR006595">
    <property type="entry name" value="CTLH_C"/>
</dbReference>
<dbReference type="OrthoDB" id="1850764at2759"/>
<dbReference type="InterPro" id="IPR027728">
    <property type="entry name" value="Topless_fam"/>
</dbReference>
<dbReference type="Pfam" id="PF21889">
    <property type="entry name" value="TPR1-like_2nd"/>
    <property type="match status" value="1"/>
</dbReference>
<dbReference type="InterPro" id="IPR015943">
    <property type="entry name" value="WD40/YVTN_repeat-like_dom_sf"/>
</dbReference>
<dbReference type="Pfam" id="PF21359">
    <property type="entry name" value="zf_topless"/>
    <property type="match status" value="1"/>
</dbReference>
<keyword evidence="6" id="KW-1185">Reference proteome</keyword>
<evidence type="ECO:0000259" key="4">
    <source>
        <dbReference type="PROSITE" id="PS50897"/>
    </source>
</evidence>
<dbReference type="PROSITE" id="PS50897">
    <property type="entry name" value="CTLH"/>
    <property type="match status" value="1"/>
</dbReference>
<evidence type="ECO:0000256" key="1">
    <source>
        <dbReference type="ARBA" id="ARBA00022574"/>
    </source>
</evidence>
<gene>
    <name evidence="5" type="ORF">CCAM_LOCUS8003</name>
</gene>
<dbReference type="Proteomes" id="UP000595140">
    <property type="component" value="Unassembled WGS sequence"/>
</dbReference>
<dbReference type="PANTHER" id="PTHR44083">
    <property type="entry name" value="TOPLESS-RELATED PROTEIN 1-RELATED"/>
    <property type="match status" value="1"/>
</dbReference>
<dbReference type="SUPFAM" id="SSF50978">
    <property type="entry name" value="WD40 repeat-like"/>
    <property type="match status" value="1"/>
</dbReference>
<name>A0A484KSX2_9ASTE</name>
<dbReference type="InterPro" id="IPR036322">
    <property type="entry name" value="WD40_repeat_dom_sf"/>
</dbReference>
<dbReference type="InterPro" id="IPR054080">
    <property type="entry name" value="TPR1-like_2nd"/>
</dbReference>
<dbReference type="SMART" id="SM00320">
    <property type="entry name" value="WD40"/>
    <property type="match status" value="4"/>
</dbReference>
<dbReference type="Pfam" id="PF00400">
    <property type="entry name" value="WD40"/>
    <property type="match status" value="1"/>
</dbReference>
<reference evidence="5 6" key="1">
    <citation type="submission" date="2018-04" db="EMBL/GenBank/DDBJ databases">
        <authorList>
            <person name="Vogel A."/>
        </authorList>
    </citation>
    <scope>NUCLEOTIDE SEQUENCE [LARGE SCALE GENOMIC DNA]</scope>
</reference>
<keyword evidence="1 3" id="KW-0853">WD repeat</keyword>
<accession>A0A484KSX2</accession>
<dbReference type="GO" id="GO:0006355">
    <property type="term" value="P:regulation of DNA-templated transcription"/>
    <property type="evidence" value="ECO:0007669"/>
    <property type="project" value="InterPro"/>
</dbReference>
<evidence type="ECO:0000313" key="5">
    <source>
        <dbReference type="EMBL" id="VFQ66227.1"/>
    </source>
</evidence>
<evidence type="ECO:0000313" key="6">
    <source>
        <dbReference type="Proteomes" id="UP000595140"/>
    </source>
</evidence>
<protein>
    <recommendedName>
        <fullName evidence="4">CTLH domain-containing protein</fullName>
    </recommendedName>
</protein>
<dbReference type="AlphaFoldDB" id="A0A484KSX2"/>
<proteinExistence type="predicted"/>
<keyword evidence="2" id="KW-0677">Repeat</keyword>
<evidence type="ECO:0000256" key="2">
    <source>
        <dbReference type="ARBA" id="ARBA00022737"/>
    </source>
</evidence>
<dbReference type="EMBL" id="OOIL02000537">
    <property type="protein sequence ID" value="VFQ66227.1"/>
    <property type="molecule type" value="Genomic_DNA"/>
</dbReference>
<dbReference type="InterPro" id="IPR048419">
    <property type="entry name" value="Topless_Znf"/>
</dbReference>
<sequence length="624" mass="69008">MRHLEKIVLDGDWQRAVKYISGFTSANENQLSKEIFFLIKKQKYLETLYRGDRGKALEILTNEFQVCSTSNDNVPRELMDLLTLKNFRDNEELANCANPQSARALVFLELKKLIQANPAFHDKLNFPAITRARLRTMVNQSLNWQHKVCRNPNPNPEIKTLFVDHICGQQNASHASSSVSSNPMMASTLPTVGRFPFPGCGWRADSHIKEHLPASSGLIALNATTSYPIVDAEPMQTMLKHSVIPNEGGHTYPLRPVATEIILPTHLCSLILPDGFSSAMVSRLMYTHIGDSILALGSNGVHKFWRWQSTETNLIAKATCRITSKVWQPCAGIEMRNDLSEARMEHAIACFALGKTGFFLLSASGGKVSLFSMNTFKKLSALFSCPPAATSLAFLPQDNNVVAIGMDDSSILIYNIRFDEIKCKLKGHQRSVTGLAFSNASNILVSSGADAQLFVWRLDGWEKQAYAVLQNCPRGGGAENLVTQTRIQLHCDQTRLLAFNETQISIYYVSNLERISQWTPQDSGLAITDATLSCDGHLLYACCNNSKICIFWLSAQGLIPRCRINPTAYLPHHSISQGVIPRVIAAHPSEANQFALGLSDGSVAVLEPLESDGKWLGHSYASRA</sequence>
<dbReference type="PANTHER" id="PTHR44083:SF48">
    <property type="entry name" value="TOPLESS-RELATED PROTEIN 4"/>
    <property type="match status" value="1"/>
</dbReference>
<dbReference type="Gene3D" id="2.130.10.10">
    <property type="entry name" value="YVTN repeat-like/Quinoprotein amine dehydrogenase"/>
    <property type="match status" value="1"/>
</dbReference>